<keyword evidence="2" id="KW-1185">Reference proteome</keyword>
<sequence>MVKRRDLVRWLAAVPLFPSIWPLLRLDAAHAAQTPRRVRPGEPGWPTPSDWARLNQQVDAHLIRPESPLELCRASPDNAECPQQC</sequence>
<dbReference type="AlphaFoldDB" id="A0A7W8Q6S4"/>
<accession>A0A7W8Q6S4</accession>
<protein>
    <submittedName>
        <fullName evidence="1">Uncharacterized protein</fullName>
    </submittedName>
</protein>
<name>A0A7W8Q6S4_PARAM</name>
<evidence type="ECO:0000313" key="2">
    <source>
        <dbReference type="Proteomes" id="UP000592780"/>
    </source>
</evidence>
<dbReference type="Proteomes" id="UP000592780">
    <property type="component" value="Unassembled WGS sequence"/>
</dbReference>
<proteinExistence type="predicted"/>
<gene>
    <name evidence="1" type="ORF">HDG40_002919</name>
</gene>
<organism evidence="1 2">
    <name type="scientific">Paraburkholderia atlantica</name>
    <dbReference type="NCBI Taxonomy" id="2654982"/>
    <lineage>
        <taxon>Bacteria</taxon>
        <taxon>Pseudomonadati</taxon>
        <taxon>Pseudomonadota</taxon>
        <taxon>Betaproteobacteria</taxon>
        <taxon>Burkholderiales</taxon>
        <taxon>Burkholderiaceae</taxon>
        <taxon>Paraburkholderia</taxon>
    </lineage>
</organism>
<comment type="caution">
    <text evidence="1">The sequence shown here is derived from an EMBL/GenBank/DDBJ whole genome shotgun (WGS) entry which is preliminary data.</text>
</comment>
<dbReference type="EMBL" id="JACHDD010000004">
    <property type="protein sequence ID" value="MBB5424774.1"/>
    <property type="molecule type" value="Genomic_DNA"/>
</dbReference>
<evidence type="ECO:0000313" key="1">
    <source>
        <dbReference type="EMBL" id="MBB5424774.1"/>
    </source>
</evidence>
<reference evidence="1 2" key="1">
    <citation type="submission" date="2020-08" db="EMBL/GenBank/DDBJ databases">
        <title>Genomic Encyclopedia of Type Strains, Phase IV (KMG-V): Genome sequencing to study the core and pangenomes of soil and plant-associated prokaryotes.</title>
        <authorList>
            <person name="Whitman W."/>
        </authorList>
    </citation>
    <scope>NUCLEOTIDE SEQUENCE [LARGE SCALE GENOMIC DNA]</scope>
    <source>
        <strain evidence="1 2">JPY158</strain>
    </source>
</reference>